<feature type="region of interest" description="Disordered" evidence="11">
    <location>
        <begin position="332"/>
        <end position="384"/>
    </location>
</feature>
<evidence type="ECO:0000256" key="6">
    <source>
        <dbReference type="ARBA" id="ARBA00022833"/>
    </source>
</evidence>
<dbReference type="Gene3D" id="3.30.40.10">
    <property type="entry name" value="Zinc/RING finger domain, C3HC4 (zinc finger)"/>
    <property type="match status" value="1"/>
</dbReference>
<dbReference type="PROSITE" id="PS50089">
    <property type="entry name" value="ZF_RING_2"/>
    <property type="match status" value="1"/>
</dbReference>
<evidence type="ECO:0000256" key="5">
    <source>
        <dbReference type="ARBA" id="ARBA00022771"/>
    </source>
</evidence>
<dbReference type="RefSeq" id="XP_066803848.1">
    <property type="nucleotide sequence ID" value="XM_066945159.1"/>
</dbReference>
<feature type="coiled-coil region" evidence="10">
    <location>
        <begin position="607"/>
        <end position="646"/>
    </location>
</feature>
<dbReference type="Proteomes" id="UP001388673">
    <property type="component" value="Unassembled WGS sequence"/>
</dbReference>
<name>A0AAW0Z0P3_9TREE</name>
<evidence type="ECO:0000256" key="9">
    <source>
        <dbReference type="PROSITE-ProRule" id="PRU00175"/>
    </source>
</evidence>
<feature type="compositionally biased region" description="Low complexity" evidence="11">
    <location>
        <begin position="534"/>
        <end position="575"/>
    </location>
</feature>
<evidence type="ECO:0000256" key="1">
    <source>
        <dbReference type="ARBA" id="ARBA00000900"/>
    </source>
</evidence>
<gene>
    <name evidence="13" type="ORF">IAR55_002042</name>
</gene>
<feature type="region of interest" description="Disordered" evidence="11">
    <location>
        <begin position="534"/>
        <end position="593"/>
    </location>
</feature>
<evidence type="ECO:0000256" key="10">
    <source>
        <dbReference type="SAM" id="Coils"/>
    </source>
</evidence>
<evidence type="ECO:0000313" key="14">
    <source>
        <dbReference type="Proteomes" id="UP001388673"/>
    </source>
</evidence>
<dbReference type="AlphaFoldDB" id="A0AAW0Z0P3"/>
<sequence length="722" mass="81347">MPRKAAVDQSIYMDEAEGFILEHAVVASPPRSWRPLPPDHASQSQPSRLASTRKKMDWEEEVRTHPDEPITFPLPSRRLTGGSSGDEDDANKERCVICLMALRDRTIVGVCGHEFCFECIGVWANQSRRCPLCSADMAPFLLHDLDATTPTKFYLPPLPSRTLPTVSLPGPSRVMLPEPRQRNVWGEQEKVEPDELDLQIERRKEIYKHDLYVKHIGSNPISGFKPNPTPRQIADDPILTQRATTFLRRELRVWSPLIDVEFLTTYILSLLKAIDIRSEPAIRLLADFLDVDEETYPSGAEHFSHELYSFLRSPFRELRKWDEIAQYDPIPSARPARSRSLAPVPSRRAESISRSPSPQSSSSGSSRSRSPPKRGRKWSRRDTFVPSVSPDAKRWEEHDTWLDPDYAAWLDEEHRREEDRSNRKEARRASEQDPHGKMQKPIREWGKAKRVELLPSPPAKPHRLEADEVFEEESEVEVDQQLVAPENGHGAGLTIKGAARIIETAPPTTARQTLLERLARAKAAQAVAIGNGKVVSSAGPSAASTSSAPVPASSPITNLSPISPSIPILPTLKSLQPPPLPHSMSDPTSSRTATGVRAIVRARLKLRLKLETERAQFRRNVAESKAQELRRRLLEARAKREAQEEVEGFGGMDIVLKKMDTEERRKEVRRRLMRLKMIEAETESERRQRELREELLARKKGRVGVAGPASTATTTTSVMVKA</sequence>
<dbReference type="InterPro" id="IPR013083">
    <property type="entry name" value="Znf_RING/FYVE/PHD"/>
</dbReference>
<accession>A0AAW0Z0P3</accession>
<dbReference type="KEGG" id="kne:92179301"/>
<evidence type="ECO:0000313" key="13">
    <source>
        <dbReference type="EMBL" id="KAK8861223.1"/>
    </source>
</evidence>
<keyword evidence="6" id="KW-0862">Zinc</keyword>
<dbReference type="GO" id="GO:0008270">
    <property type="term" value="F:zinc ion binding"/>
    <property type="evidence" value="ECO:0007669"/>
    <property type="project" value="UniProtKB-KW"/>
</dbReference>
<dbReference type="InterPro" id="IPR001841">
    <property type="entry name" value="Znf_RING"/>
</dbReference>
<dbReference type="PROSITE" id="PS00518">
    <property type="entry name" value="ZF_RING_1"/>
    <property type="match status" value="1"/>
</dbReference>
<dbReference type="GO" id="GO:0000209">
    <property type="term" value="P:protein polyubiquitination"/>
    <property type="evidence" value="ECO:0007669"/>
    <property type="project" value="TreeGrafter"/>
</dbReference>
<proteinExistence type="predicted"/>
<dbReference type="PANTHER" id="PTHR46077">
    <property type="entry name" value="E3 UBIQUITIN-PROTEIN LIGASE TOPORS"/>
    <property type="match status" value="1"/>
</dbReference>
<keyword evidence="5 9" id="KW-0863">Zinc-finger</keyword>
<evidence type="ECO:0000256" key="3">
    <source>
        <dbReference type="ARBA" id="ARBA00022679"/>
    </source>
</evidence>
<dbReference type="EMBL" id="JBCAWK010000004">
    <property type="protein sequence ID" value="KAK8861223.1"/>
    <property type="molecule type" value="Genomic_DNA"/>
</dbReference>
<dbReference type="GO" id="GO:0006513">
    <property type="term" value="P:protein monoubiquitination"/>
    <property type="evidence" value="ECO:0007669"/>
    <property type="project" value="TreeGrafter"/>
</dbReference>
<evidence type="ECO:0000256" key="7">
    <source>
        <dbReference type="ARBA" id="ARBA00023015"/>
    </source>
</evidence>
<feature type="compositionally biased region" description="Low complexity" evidence="11">
    <location>
        <begin position="352"/>
        <end position="369"/>
    </location>
</feature>
<comment type="catalytic activity">
    <reaction evidence="1">
        <text>S-ubiquitinyl-[E2 ubiquitin-conjugating enzyme]-L-cysteine + [acceptor protein]-L-lysine = [E2 ubiquitin-conjugating enzyme]-L-cysteine + N(6)-ubiquitinyl-[acceptor protein]-L-lysine.</text>
        <dbReference type="EC" id="2.3.2.27"/>
    </reaction>
</comment>
<feature type="compositionally biased region" description="Basic residues" evidence="11">
    <location>
        <begin position="370"/>
        <end position="379"/>
    </location>
</feature>
<dbReference type="PANTHER" id="PTHR46077:SF1">
    <property type="entry name" value="TOP1 BINDING ARGININE_SERINE RICH PROTEIN, E3 UBIQUITIN LIGASE"/>
    <property type="match status" value="1"/>
</dbReference>
<comment type="caution">
    <text evidence="13">The sequence shown here is derived from an EMBL/GenBank/DDBJ whole genome shotgun (WGS) entry which is preliminary data.</text>
</comment>
<dbReference type="EC" id="2.3.2.27" evidence="2"/>
<keyword evidence="7" id="KW-0805">Transcription regulation</keyword>
<dbReference type="Pfam" id="PF13639">
    <property type="entry name" value="zf-RING_2"/>
    <property type="match status" value="1"/>
</dbReference>
<keyword evidence="10" id="KW-0175">Coiled coil</keyword>
<keyword evidence="14" id="KW-1185">Reference proteome</keyword>
<dbReference type="GeneID" id="92179301"/>
<feature type="compositionally biased region" description="Polar residues" evidence="11">
    <location>
        <begin position="41"/>
        <end position="50"/>
    </location>
</feature>
<dbReference type="InterPro" id="IPR017907">
    <property type="entry name" value="Znf_RING_CS"/>
</dbReference>
<evidence type="ECO:0000256" key="2">
    <source>
        <dbReference type="ARBA" id="ARBA00012483"/>
    </source>
</evidence>
<protein>
    <recommendedName>
        <fullName evidence="2">RING-type E3 ubiquitin transferase</fullName>
        <ecNumber evidence="2">2.3.2.27</ecNumber>
    </recommendedName>
</protein>
<dbReference type="SUPFAM" id="SSF57850">
    <property type="entry name" value="RING/U-box"/>
    <property type="match status" value="1"/>
</dbReference>
<evidence type="ECO:0000256" key="8">
    <source>
        <dbReference type="ARBA" id="ARBA00023163"/>
    </source>
</evidence>
<reference evidence="13 14" key="1">
    <citation type="journal article" date="2024" name="bioRxiv">
        <title>Comparative genomics of Cryptococcus and Kwoniella reveals pathogenesis evolution and contrasting karyotype dynamics via intercentromeric recombination or chromosome fusion.</title>
        <authorList>
            <person name="Coelho M.A."/>
            <person name="David-Palma M."/>
            <person name="Shea T."/>
            <person name="Bowers K."/>
            <person name="McGinley-Smith S."/>
            <person name="Mohammad A.W."/>
            <person name="Gnirke A."/>
            <person name="Yurkov A.M."/>
            <person name="Nowrousian M."/>
            <person name="Sun S."/>
            <person name="Cuomo C.A."/>
            <person name="Heitman J."/>
        </authorList>
    </citation>
    <scope>NUCLEOTIDE SEQUENCE [LARGE SCALE GENOMIC DNA]</scope>
    <source>
        <strain evidence="13 14">CBS 13917</strain>
    </source>
</reference>
<organism evidence="13 14">
    <name type="scientific">Kwoniella newhampshirensis</name>
    <dbReference type="NCBI Taxonomy" id="1651941"/>
    <lineage>
        <taxon>Eukaryota</taxon>
        <taxon>Fungi</taxon>
        <taxon>Dikarya</taxon>
        <taxon>Basidiomycota</taxon>
        <taxon>Agaricomycotina</taxon>
        <taxon>Tremellomycetes</taxon>
        <taxon>Tremellales</taxon>
        <taxon>Cryptococcaceae</taxon>
        <taxon>Kwoniella</taxon>
    </lineage>
</organism>
<evidence type="ECO:0000259" key="12">
    <source>
        <dbReference type="PROSITE" id="PS50089"/>
    </source>
</evidence>
<feature type="domain" description="RING-type" evidence="12">
    <location>
        <begin position="95"/>
        <end position="134"/>
    </location>
</feature>
<evidence type="ECO:0000256" key="4">
    <source>
        <dbReference type="ARBA" id="ARBA00022723"/>
    </source>
</evidence>
<feature type="compositionally biased region" description="Basic and acidic residues" evidence="11">
    <location>
        <begin position="54"/>
        <end position="68"/>
    </location>
</feature>
<feature type="region of interest" description="Disordered" evidence="11">
    <location>
        <begin position="31"/>
        <end position="88"/>
    </location>
</feature>
<evidence type="ECO:0000256" key="11">
    <source>
        <dbReference type="SAM" id="MobiDB-lite"/>
    </source>
</evidence>
<dbReference type="GO" id="GO:0061630">
    <property type="term" value="F:ubiquitin protein ligase activity"/>
    <property type="evidence" value="ECO:0007669"/>
    <property type="project" value="UniProtKB-EC"/>
</dbReference>
<feature type="region of interest" description="Disordered" evidence="11">
    <location>
        <begin position="413"/>
        <end position="440"/>
    </location>
</feature>
<keyword evidence="4" id="KW-0479">Metal-binding</keyword>
<dbReference type="SMART" id="SM00184">
    <property type="entry name" value="RING"/>
    <property type="match status" value="1"/>
</dbReference>
<keyword evidence="3" id="KW-0808">Transferase</keyword>
<keyword evidence="8" id="KW-0804">Transcription</keyword>